<dbReference type="CDD" id="cd01949">
    <property type="entry name" value="GGDEF"/>
    <property type="match status" value="1"/>
</dbReference>
<dbReference type="InterPro" id="IPR000160">
    <property type="entry name" value="GGDEF_dom"/>
</dbReference>
<accession>A0A512PDZ2</accession>
<comment type="caution">
    <text evidence="3">The sequence shown here is derived from an EMBL/GenBank/DDBJ whole genome shotgun (WGS) entry which is preliminary data.</text>
</comment>
<dbReference type="RefSeq" id="WP_146953180.1">
    <property type="nucleotide sequence ID" value="NZ_BAABBJ010000007.1"/>
</dbReference>
<reference evidence="3 4" key="1">
    <citation type="submission" date="2019-07" db="EMBL/GenBank/DDBJ databases">
        <title>Whole genome shotgun sequence of Cellulomonas soli NBRC 109434.</title>
        <authorList>
            <person name="Hosoyama A."/>
            <person name="Uohara A."/>
            <person name="Ohji S."/>
            <person name="Ichikawa N."/>
        </authorList>
    </citation>
    <scope>NUCLEOTIDE SEQUENCE [LARGE SCALE GENOMIC DNA]</scope>
    <source>
        <strain evidence="3 4">NBRC 109434</strain>
    </source>
</reference>
<dbReference type="InterPro" id="IPR043128">
    <property type="entry name" value="Rev_trsase/Diguanyl_cyclase"/>
</dbReference>
<evidence type="ECO:0000313" key="3">
    <source>
        <dbReference type="EMBL" id="GEP69423.1"/>
    </source>
</evidence>
<dbReference type="InterPro" id="IPR029787">
    <property type="entry name" value="Nucleotide_cyclase"/>
</dbReference>
<proteinExistence type="predicted"/>
<evidence type="ECO:0000259" key="2">
    <source>
        <dbReference type="PROSITE" id="PS50887"/>
    </source>
</evidence>
<dbReference type="SUPFAM" id="SSF55073">
    <property type="entry name" value="Nucleotide cyclase"/>
    <property type="match status" value="1"/>
</dbReference>
<organism evidence="3 4">
    <name type="scientific">Cellulomonas soli</name>
    <dbReference type="NCBI Taxonomy" id="931535"/>
    <lineage>
        <taxon>Bacteria</taxon>
        <taxon>Bacillati</taxon>
        <taxon>Actinomycetota</taxon>
        <taxon>Actinomycetes</taxon>
        <taxon>Micrococcales</taxon>
        <taxon>Cellulomonadaceae</taxon>
        <taxon>Cellulomonas</taxon>
    </lineage>
</organism>
<feature type="transmembrane region" description="Helical" evidence="1">
    <location>
        <begin position="88"/>
        <end position="106"/>
    </location>
</feature>
<name>A0A512PDZ2_9CELL</name>
<feature type="domain" description="GGDEF" evidence="2">
    <location>
        <begin position="242"/>
        <end position="367"/>
    </location>
</feature>
<keyword evidence="1" id="KW-0472">Membrane</keyword>
<feature type="transmembrane region" description="Helical" evidence="1">
    <location>
        <begin position="45"/>
        <end position="68"/>
    </location>
</feature>
<dbReference type="AlphaFoldDB" id="A0A512PDZ2"/>
<evidence type="ECO:0000313" key="4">
    <source>
        <dbReference type="Proteomes" id="UP000321798"/>
    </source>
</evidence>
<dbReference type="EMBL" id="BKAL01000007">
    <property type="protein sequence ID" value="GEP69423.1"/>
    <property type="molecule type" value="Genomic_DNA"/>
</dbReference>
<dbReference type="PANTHER" id="PTHR45138:SF9">
    <property type="entry name" value="DIGUANYLATE CYCLASE DGCM-RELATED"/>
    <property type="match status" value="1"/>
</dbReference>
<dbReference type="SMART" id="SM00267">
    <property type="entry name" value="GGDEF"/>
    <property type="match status" value="1"/>
</dbReference>
<dbReference type="Gene3D" id="3.30.70.270">
    <property type="match status" value="1"/>
</dbReference>
<dbReference type="NCBIfam" id="TIGR00254">
    <property type="entry name" value="GGDEF"/>
    <property type="match status" value="1"/>
</dbReference>
<dbReference type="GO" id="GO:0052621">
    <property type="term" value="F:diguanylate cyclase activity"/>
    <property type="evidence" value="ECO:0007669"/>
    <property type="project" value="TreeGrafter"/>
</dbReference>
<keyword evidence="4" id="KW-1185">Reference proteome</keyword>
<keyword evidence="1" id="KW-1133">Transmembrane helix</keyword>
<gene>
    <name evidence="3" type="ORF">CSO01_21380</name>
</gene>
<keyword evidence="1" id="KW-0812">Transmembrane</keyword>
<dbReference type="PANTHER" id="PTHR45138">
    <property type="entry name" value="REGULATORY COMPONENTS OF SENSORY TRANSDUCTION SYSTEM"/>
    <property type="match status" value="1"/>
</dbReference>
<dbReference type="Proteomes" id="UP000321798">
    <property type="component" value="Unassembled WGS sequence"/>
</dbReference>
<dbReference type="OrthoDB" id="23692at2"/>
<dbReference type="PROSITE" id="PS50887">
    <property type="entry name" value="GGDEF"/>
    <property type="match status" value="1"/>
</dbReference>
<protein>
    <recommendedName>
        <fullName evidence="2">GGDEF domain-containing protein</fullName>
    </recommendedName>
</protein>
<feature type="transmembrane region" description="Helical" evidence="1">
    <location>
        <begin position="187"/>
        <end position="204"/>
    </location>
</feature>
<dbReference type="Pfam" id="PF00990">
    <property type="entry name" value="GGDEF"/>
    <property type="match status" value="1"/>
</dbReference>
<sequence length="368" mass="39029">MTPPHGHAAADPGARPPGAVAPALVDAWADDPLVAPLLRRAPRWVYARGPAIGIGRLLVGFVVLAVVASMKIARHRPPDLPAPNPGTAPLLVAALLAVLAVLTAMLSRRLWDRWSTMLYPAGALVVLGAASAAIDHDAGLWSGLIPLTFVYTGLFHQRWASLALLPLAWWAESSGFRDLSITEDYRLLVHGVAWVVTGVALSTLRAHQRISRARLAELSVTDPLTGLGNRRGLEQRLSGLAAGDCVVICDFDRFKDLNDAFGHAAGDEMIALFGSTVRRVLLPDDYAARYGGEEFALVLAHTSVADAVDAVDTLRMAWLARDPAVTFSAGIAAYDGTGDGLAALTEADRALYLAKESGRDQSRTGSTG</sequence>
<evidence type="ECO:0000256" key="1">
    <source>
        <dbReference type="SAM" id="Phobius"/>
    </source>
</evidence>
<dbReference type="InterPro" id="IPR050469">
    <property type="entry name" value="Diguanylate_Cyclase"/>
</dbReference>
<feature type="transmembrane region" description="Helical" evidence="1">
    <location>
        <begin position="118"/>
        <end position="134"/>
    </location>
</feature>